<proteinExistence type="predicted"/>
<feature type="transmembrane region" description="Helical" evidence="1">
    <location>
        <begin position="61"/>
        <end position="80"/>
    </location>
</feature>
<evidence type="ECO:0000313" key="3">
    <source>
        <dbReference type="Proteomes" id="UP000037696"/>
    </source>
</evidence>
<evidence type="ECO:0000313" key="2">
    <source>
        <dbReference type="EMBL" id="KOS48157.1"/>
    </source>
</evidence>
<sequence length="88" mass="10263">MFLYAHKQKMKCCMQRRKISPRGIGETKRYRLLLPQPGGILDNSIVSLLPLLYPVHRNHPFHFFIFFSLLLTASGFISYVSDLTYSDQ</sequence>
<dbReference type="Proteomes" id="UP000037696">
    <property type="component" value="Unassembled WGS sequence"/>
</dbReference>
<evidence type="ECO:0000256" key="1">
    <source>
        <dbReference type="SAM" id="Phobius"/>
    </source>
</evidence>
<comment type="caution">
    <text evidence="2">The sequence shown here is derived from an EMBL/GenBank/DDBJ whole genome shotgun (WGS) entry which is preliminary data.</text>
</comment>
<gene>
    <name evidence="2" type="ORF">ACN38_g916</name>
</gene>
<dbReference type="AlphaFoldDB" id="A0A0M8PCK8"/>
<keyword evidence="1" id="KW-1133">Transmembrane helix</keyword>
<organism evidence="2 3">
    <name type="scientific">Penicillium nordicum</name>
    <dbReference type="NCBI Taxonomy" id="229535"/>
    <lineage>
        <taxon>Eukaryota</taxon>
        <taxon>Fungi</taxon>
        <taxon>Dikarya</taxon>
        <taxon>Ascomycota</taxon>
        <taxon>Pezizomycotina</taxon>
        <taxon>Eurotiomycetes</taxon>
        <taxon>Eurotiomycetidae</taxon>
        <taxon>Eurotiales</taxon>
        <taxon>Aspergillaceae</taxon>
        <taxon>Penicillium</taxon>
    </lineage>
</organism>
<reference evidence="2 3" key="1">
    <citation type="submission" date="2015-08" db="EMBL/GenBank/DDBJ databases">
        <title>Genome sequencing of Penicillium nordicum.</title>
        <authorList>
            <person name="Nguyen H.D."/>
            <person name="Seifert K.A."/>
        </authorList>
    </citation>
    <scope>NUCLEOTIDE SEQUENCE [LARGE SCALE GENOMIC DNA]</scope>
    <source>
        <strain evidence="2 3">DAOMC 185683</strain>
    </source>
</reference>
<name>A0A0M8PCK8_9EURO</name>
<keyword evidence="1" id="KW-0812">Transmembrane</keyword>
<keyword evidence="1" id="KW-0472">Membrane</keyword>
<accession>A0A0M8PCK8</accession>
<keyword evidence="3" id="KW-1185">Reference proteome</keyword>
<protein>
    <submittedName>
        <fullName evidence="2">Uncharacterized protein</fullName>
    </submittedName>
</protein>
<dbReference type="EMBL" id="LHQQ01000008">
    <property type="protein sequence ID" value="KOS48157.1"/>
    <property type="molecule type" value="Genomic_DNA"/>
</dbReference>